<dbReference type="Proteomes" id="UP000297403">
    <property type="component" value="Unassembled WGS sequence"/>
</dbReference>
<protein>
    <submittedName>
        <fullName evidence="2">Uncharacterized protein</fullName>
    </submittedName>
</protein>
<dbReference type="AlphaFoldDB" id="A0AAQ2HEY4"/>
<evidence type="ECO:0000256" key="1">
    <source>
        <dbReference type="SAM" id="Phobius"/>
    </source>
</evidence>
<keyword evidence="1" id="KW-1133">Transmembrane helix</keyword>
<evidence type="ECO:0000313" key="2">
    <source>
        <dbReference type="EMBL" id="TFC44937.1"/>
    </source>
</evidence>
<keyword evidence="1" id="KW-0812">Transmembrane</keyword>
<feature type="transmembrane region" description="Helical" evidence="1">
    <location>
        <begin position="253"/>
        <end position="272"/>
    </location>
</feature>
<accession>A0AAQ2HEY4</accession>
<feature type="transmembrane region" description="Helical" evidence="1">
    <location>
        <begin position="278"/>
        <end position="304"/>
    </location>
</feature>
<comment type="caution">
    <text evidence="2">The sequence shown here is derived from an EMBL/GenBank/DDBJ whole genome shotgun (WGS) entry which is preliminary data.</text>
</comment>
<feature type="transmembrane region" description="Helical" evidence="1">
    <location>
        <begin position="191"/>
        <end position="217"/>
    </location>
</feature>
<feature type="transmembrane region" description="Helical" evidence="1">
    <location>
        <begin position="137"/>
        <end position="155"/>
    </location>
</feature>
<dbReference type="RefSeq" id="WP_134403342.1">
    <property type="nucleotide sequence ID" value="NZ_SOFY01000060.1"/>
</dbReference>
<organism evidence="2 3">
    <name type="scientific">Cryobacterium shii</name>
    <dbReference type="NCBI Taxonomy" id="1259235"/>
    <lineage>
        <taxon>Bacteria</taxon>
        <taxon>Bacillati</taxon>
        <taxon>Actinomycetota</taxon>
        <taxon>Actinomycetes</taxon>
        <taxon>Micrococcales</taxon>
        <taxon>Microbacteriaceae</taxon>
        <taxon>Cryobacterium</taxon>
    </lineage>
</organism>
<gene>
    <name evidence="2" type="ORF">E3O49_10885</name>
</gene>
<reference evidence="2 3" key="1">
    <citation type="submission" date="2019-03" db="EMBL/GenBank/DDBJ databases">
        <title>Genomics of glacier-inhabiting Cryobacterium strains.</title>
        <authorList>
            <person name="Liu Q."/>
            <person name="Xin Y.-H."/>
        </authorList>
    </citation>
    <scope>NUCLEOTIDE SEQUENCE [LARGE SCALE GENOMIC DNA]</scope>
    <source>
        <strain evidence="3">TMT1-22</strain>
    </source>
</reference>
<evidence type="ECO:0000313" key="3">
    <source>
        <dbReference type="Proteomes" id="UP000297403"/>
    </source>
</evidence>
<feature type="transmembrane region" description="Helical" evidence="1">
    <location>
        <begin position="49"/>
        <end position="69"/>
    </location>
</feature>
<keyword evidence="1" id="KW-0472">Membrane</keyword>
<name>A0AAQ2HEY4_9MICO</name>
<feature type="transmembrane region" description="Helical" evidence="1">
    <location>
        <begin position="161"/>
        <end position="179"/>
    </location>
</feature>
<proteinExistence type="predicted"/>
<feature type="transmembrane region" description="Helical" evidence="1">
    <location>
        <begin position="351"/>
        <end position="369"/>
    </location>
</feature>
<keyword evidence="3" id="KW-1185">Reference proteome</keyword>
<feature type="transmembrane region" description="Helical" evidence="1">
    <location>
        <begin position="223"/>
        <end position="241"/>
    </location>
</feature>
<dbReference type="EMBL" id="SOFY01000060">
    <property type="protein sequence ID" value="TFC44937.1"/>
    <property type="molecule type" value="Genomic_DNA"/>
</dbReference>
<feature type="transmembrane region" description="Helical" evidence="1">
    <location>
        <begin position="325"/>
        <end position="345"/>
    </location>
</feature>
<feature type="transmembrane region" description="Helical" evidence="1">
    <location>
        <begin position="81"/>
        <end position="100"/>
    </location>
</feature>
<sequence length="385" mass="39723">MTADLPSPLRLRRATLSLITLLGGVSLAVIPAATVAISSRLFSRPEQGVIAVAVMVATFAGQLTFAVVLESRLSSAATERRVVFPLWLAGLALVAASVIALNATNPVVLCLGLPLLIAALEVGRGVSVAERLDLREIWASVAVGLGALGGVAAAFTGQDWALIPLVAGIALATLVRCLPVTHRASRPEPAVMGWVVADTAITGVIYPLLNAMILTLIGPGDAVLFTAIATVSGLLAIPLNFMRLRLLKEHSRLDIVVSAGAVLAAVVVLVALERTGVLGFIFGSVWTSSAAILSLVLACGWRAASLATTIPFAALRRMGEVRLLTGLRAAVSVMAFALAGIGLALHSLSAVFLGLLIAELASAVLYELARRRRVRAAALVVAAAV</sequence>
<feature type="transmembrane region" description="Helical" evidence="1">
    <location>
        <begin position="16"/>
        <end position="37"/>
    </location>
</feature>
<feature type="transmembrane region" description="Helical" evidence="1">
    <location>
        <begin position="106"/>
        <end position="125"/>
    </location>
</feature>